<feature type="region of interest" description="Disordered" evidence="2">
    <location>
        <begin position="189"/>
        <end position="231"/>
    </location>
</feature>
<evidence type="ECO:0000313" key="4">
    <source>
        <dbReference type="EMBL" id="KAF7429120.1"/>
    </source>
</evidence>
<feature type="region of interest" description="Disordered" evidence="2">
    <location>
        <begin position="832"/>
        <end position="855"/>
    </location>
</feature>
<feature type="compositionally biased region" description="Basic and acidic residues" evidence="2">
    <location>
        <begin position="2570"/>
        <end position="2588"/>
    </location>
</feature>
<feature type="region of interest" description="Disordered" evidence="2">
    <location>
        <begin position="268"/>
        <end position="320"/>
    </location>
</feature>
<feature type="region of interest" description="Disordered" evidence="2">
    <location>
        <begin position="2605"/>
        <end position="2625"/>
    </location>
</feature>
<feature type="compositionally biased region" description="Basic residues" evidence="2">
    <location>
        <begin position="538"/>
        <end position="547"/>
    </location>
</feature>
<feature type="compositionally biased region" description="Basic and acidic residues" evidence="2">
    <location>
        <begin position="1283"/>
        <end position="1306"/>
    </location>
</feature>
<feature type="region of interest" description="Disordered" evidence="2">
    <location>
        <begin position="2043"/>
        <end position="2063"/>
    </location>
</feature>
<evidence type="ECO:0000313" key="5">
    <source>
        <dbReference type="Proteomes" id="UP000600918"/>
    </source>
</evidence>
<gene>
    <name evidence="4" type="ORF">H0235_005518</name>
</gene>
<evidence type="ECO:0000256" key="3">
    <source>
        <dbReference type="SAM" id="SignalP"/>
    </source>
</evidence>
<feature type="compositionally biased region" description="Basic and acidic residues" evidence="2">
    <location>
        <begin position="72"/>
        <end position="82"/>
    </location>
</feature>
<feature type="region of interest" description="Disordered" evidence="2">
    <location>
        <begin position="775"/>
        <end position="813"/>
    </location>
</feature>
<feature type="compositionally biased region" description="Polar residues" evidence="2">
    <location>
        <begin position="1480"/>
        <end position="1491"/>
    </location>
</feature>
<feature type="compositionally biased region" description="Basic and acidic residues" evidence="2">
    <location>
        <begin position="1351"/>
        <end position="1370"/>
    </location>
</feature>
<proteinExistence type="predicted"/>
<accession>A0A834UBK1</accession>
<feature type="compositionally biased region" description="Polar residues" evidence="2">
    <location>
        <begin position="304"/>
        <end position="320"/>
    </location>
</feature>
<feature type="compositionally biased region" description="Basic and acidic residues" evidence="2">
    <location>
        <begin position="1879"/>
        <end position="1888"/>
    </location>
</feature>
<feature type="compositionally biased region" description="Basic and acidic residues" evidence="2">
    <location>
        <begin position="555"/>
        <end position="565"/>
    </location>
</feature>
<evidence type="ECO:0000256" key="1">
    <source>
        <dbReference type="SAM" id="Coils"/>
    </source>
</evidence>
<feature type="compositionally biased region" description="Basic and acidic residues" evidence="2">
    <location>
        <begin position="2301"/>
        <end position="2314"/>
    </location>
</feature>
<dbReference type="Proteomes" id="UP000600918">
    <property type="component" value="Unassembled WGS sequence"/>
</dbReference>
<feature type="region of interest" description="Disordered" evidence="2">
    <location>
        <begin position="1409"/>
        <end position="1565"/>
    </location>
</feature>
<feature type="region of interest" description="Disordered" evidence="2">
    <location>
        <begin position="2253"/>
        <end position="2324"/>
    </location>
</feature>
<feature type="compositionally biased region" description="Basic and acidic residues" evidence="2">
    <location>
        <begin position="2283"/>
        <end position="2294"/>
    </location>
</feature>
<feature type="compositionally biased region" description="Polar residues" evidence="2">
    <location>
        <begin position="1338"/>
        <end position="1347"/>
    </location>
</feature>
<feature type="region of interest" description="Disordered" evidence="2">
    <location>
        <begin position="2547"/>
        <end position="2592"/>
    </location>
</feature>
<keyword evidence="1" id="KW-0175">Coiled coil</keyword>
<sequence length="2625" mass="302979">MDVKSIIFFSLLLCRIFNRSLANEIFSDDEKFIRSKEFIENDPNGISTSEDISSIPSEHIDEPPDHKIPFSEHENSNKDIPTKPKYLAPGDWAKPSKEKNISIDFVPTKIYAQVRETHTVKRAPREEAIEEADTDEEKINALRLREVVKNSKVNTVYTEEGYEDSAYDHAGHIRDADFHEDFNRNLRNRLKEKHGEERTISDDLTNHEDNHNEDDKNDEENSRENYLESNLNPKLIVRNEIETLEKDLERESEEAEGNSDIRLFDSKKLKKSTSSEGKSTANNEISSNENYNQDRWKDEKENENTYNKNPTDRITTAYNNPEGTIVDRSKENLSTTDYGKIVWDFLKTTTSNPLNEQEITLIRKEATTLSPDLQLPMLVTTMPLTLPGSYFLPTIKETVTLPTVYPASQNFLPRGLNSERVNAGLITSIAQNDDQIWPRQTNVVNYVDLEDSTTIRSVISDSSNSWKPSTRITTGRSSLNNLNDLVSSDEMIESPTTSLPEENQTENFQSDDVKIDDNKENFFSNSFIDRKKIKYKVLGRHKPRKSTKSSISSRSRKENDLKDLSDDIQKYNKNLNDQRAKYTKVLNYVMNQDRSKESNGFTNARGPNEVKYFDFRIEDRPTTGSELAIVDQSSVPIESETIMREPNDKNFPRNRPISSVDSFLGTSSLPIYKIDTFSLLGLSPPPLPLPTQLLPPSKYRNKYRSVSFPYNNEGGYYRNIEPILKYAPVIVDLKRKSRTRRKRTAEYVKGEINNGTTNREEINQDNDNIFRVTKDGRKSRVTEGSRNNDYYEERTRQRTISKSLDDKKPHEELLNESPNITTLVVEKEIEERFNKDHEKSDNEKLENQRKNDEVSVEVEVPTNYDYVEELANQEVEKLPVIEETTKIDLKKYPFYKNERISDLSGLKYALHPGNVPRKTSTGMEFYDSRDIYKNCEEVDADLDELPPKEERPSNDRDPSVHEPRLKGLGEKLDCFKAKYFDENPFDNPLFIEKNVGNPNLPKELDPKKLSKRVLVLPIGTSEEYIPEKLSRKPERDSYRPYIARNSKGERRVPKNQPKKERISASLELAPVPYHRQVYEDVMNNIKESADVYRNHRMTTISPTTLTVSVSDDATNVKTFNNISSTNKTNLSDIERDSNTTKIDGLLPPKGPNDFGKIIGPRRNRITRKSRRRPSLYHVPRTIRRYHKITIQKRSIEKPFNDSKLVDLVAKKNVKENIKNVTNRFNTTLRPRRRKSSVSKNLTLSADDLKKDSSSRIVYTIRDRIKHSKPKDELKDVGKFTRESRTLDEDSRRKEPRYNSVERKRNSFDSSTVPTILSTIWSDNIDVDESTTPSTISNKRLRYSTLSRNKTRKDSEEHPSEKDSITKDKNKYEVRENIDDIKTTPAAILSTTSLEYSDYLTSDSPGYNGAFIEETTDSPMFEESQSKVSNDDLEEDFKSTEHSHESEENSSEKEEEDEEDEGTLETKERDTSKEEDKTLFSHYSSRPYSPSENYEDEKYSELGPRINKPAFYHPPFSMQGYERSNISPFEENSEEEASDENKKRTRYTSFPWSSEDEGRNKNSFGESKYIPFWNYEFPWEKRERLARERRRERKNYGRFDDFSSRDSNEDVSSSKDTHTRFYPWDLYDGPSSKKQRINRQGRYFDTEESSSLHKPVKYSSKYNSNNLKSSQSIENNFNNIHVDSEKLKRKKDQTGSSNNRRIITGTLVPEDITLAPRKEIGRRKMAEENNLTDVTSVATIKHKNRKTTTKKEILKESQVESTTLKIPINTETTNKSNKVTDRSIDRSRRRRILKKNLKIDDDVKEYSTKPVTEQIKRRKIRLTTTAPTTTRTTTTTTTFSRLVSTKRPIRYRRPQTRYQQTNNQFSKMKDSFPTPSTTTVEHRSRVSKESFIRTTYPDNENSTTNVNDDLGTLDIKHYNENNEIDRNRGNITSENVERISMTTKETPDHVYRTKKVDKDGVKEMFISIEPNKAKNITELDDSDISEFGKEDNKWGISQDLDLNGIPSTESYLIGNLLGQTLEPYSRNNSEFKDGNIKLEEIKEKNEKEEKKEEEEKEEEEKNNKIKSSIKFLHHPEQSVTKSVYIFERLESAVFIDIYQILFLFGLMQLINLSTAAPLPDSAGIVEMVNGLAYGGIPYGSVSGMLAKYPGFSSQEAIQSRRLSTVKAIRPVIVTPNFRATRLAVNHGTRPVQIYNLPGVIAPAFWKVLGVGSVAKSTINPDILTTFAKNVASVLTPTLLGELSTNRGNRSFLELSSITKTNSEPTPRSLSSSKDNVDEATTPEIYREKGNLKEPNRFSNTRRQADDFYNSHERPNYPENSGYRQSQLYDPYNIPNNYFQSIGQGDRTDFRANLNLGRPVNAGNFANAENLESPGRFDSIYRPHERISGDGIVGRPFSGLNGFNGYSSFEDRQRGDVRYHHSPLPIDGHYFGPFGFGPYNHPLGYKHPYGYPGRRPNTDSDENNNSKEETKEENGSDRPKSDDRRPFYRGYRPFYDFPPYKFGPGYYHHRNHNESSVDYRYDDIDYYHKHYDYYYDDFFPGPFHPYGYGPKRKNGNKNGSKNGNGNGNSETQENKDTETLSASEKAEKTIDASNSEYKIKIPTTLFEDGLENERIDNDDLEHIDPAA</sequence>
<feature type="compositionally biased region" description="Basic and acidic residues" evidence="2">
    <location>
        <begin position="2609"/>
        <end position="2625"/>
    </location>
</feature>
<feature type="compositionally biased region" description="Acidic residues" evidence="2">
    <location>
        <begin position="2050"/>
        <end position="2059"/>
    </location>
</feature>
<feature type="region of interest" description="Disordered" evidence="2">
    <location>
        <begin position="72"/>
        <end position="91"/>
    </location>
</feature>
<keyword evidence="5" id="KW-1185">Reference proteome</keyword>
<protein>
    <submittedName>
        <fullName evidence="4">Uncharacterized protein</fullName>
    </submittedName>
</protein>
<feature type="compositionally biased region" description="Basic and acidic residues" evidence="2">
    <location>
        <begin position="945"/>
        <end position="964"/>
    </location>
</feature>
<feature type="region of interest" description="Disordered" evidence="2">
    <location>
        <begin position="1865"/>
        <end position="1888"/>
    </location>
</feature>
<feature type="compositionally biased region" description="Acidic residues" evidence="2">
    <location>
        <begin position="1452"/>
        <end position="1462"/>
    </location>
</feature>
<reference evidence="4" key="1">
    <citation type="journal article" date="2020" name="G3 (Bethesda)">
        <title>High-Quality Assemblies for Three Invasive Social Wasps from the &lt;i&gt;Vespula&lt;/i&gt; Genus.</title>
        <authorList>
            <person name="Harrop T.W.R."/>
            <person name="Guhlin J."/>
            <person name="McLaughlin G.M."/>
            <person name="Permina E."/>
            <person name="Stockwell P."/>
            <person name="Gilligan J."/>
            <person name="Le Lec M.F."/>
            <person name="Gruber M.A.M."/>
            <person name="Quinn O."/>
            <person name="Lovegrove M."/>
            <person name="Duncan E.J."/>
            <person name="Remnant E.J."/>
            <person name="Van Eeckhoven J."/>
            <person name="Graham B."/>
            <person name="Knapp R.A."/>
            <person name="Langford K.W."/>
            <person name="Kronenberg Z."/>
            <person name="Press M.O."/>
            <person name="Eacker S.M."/>
            <person name="Wilson-Rankin E.E."/>
            <person name="Purcell J."/>
            <person name="Lester P.J."/>
            <person name="Dearden P.K."/>
        </authorList>
    </citation>
    <scope>NUCLEOTIDE SEQUENCE</scope>
    <source>
        <strain evidence="4">Volc-1</strain>
    </source>
</reference>
<organism evidence="4 5">
    <name type="scientific">Vespula pensylvanica</name>
    <name type="common">Western yellow jacket</name>
    <name type="synonym">Wasp</name>
    <dbReference type="NCBI Taxonomy" id="30213"/>
    <lineage>
        <taxon>Eukaryota</taxon>
        <taxon>Metazoa</taxon>
        <taxon>Ecdysozoa</taxon>
        <taxon>Arthropoda</taxon>
        <taxon>Hexapoda</taxon>
        <taxon>Insecta</taxon>
        <taxon>Pterygota</taxon>
        <taxon>Neoptera</taxon>
        <taxon>Endopterygota</taxon>
        <taxon>Hymenoptera</taxon>
        <taxon>Apocrita</taxon>
        <taxon>Aculeata</taxon>
        <taxon>Vespoidea</taxon>
        <taxon>Vespidae</taxon>
        <taxon>Vespinae</taxon>
        <taxon>Vespula</taxon>
    </lineage>
</organism>
<dbReference type="EMBL" id="JACSDY010000004">
    <property type="protein sequence ID" value="KAF7429120.1"/>
    <property type="molecule type" value="Genomic_DNA"/>
</dbReference>
<feature type="compositionally biased region" description="Basic and acidic residues" evidence="2">
    <location>
        <begin position="193"/>
        <end position="226"/>
    </location>
</feature>
<feature type="compositionally biased region" description="Polar residues" evidence="2">
    <location>
        <begin position="2253"/>
        <end position="2272"/>
    </location>
</feature>
<feature type="compositionally biased region" description="Basic and acidic residues" evidence="2">
    <location>
        <begin position="2462"/>
        <end position="2484"/>
    </location>
</feature>
<feature type="region of interest" description="Disordered" evidence="2">
    <location>
        <begin position="538"/>
        <end position="565"/>
    </location>
</feature>
<feature type="signal peptide" evidence="3">
    <location>
        <begin position="1"/>
        <end position="22"/>
    </location>
</feature>
<feature type="compositionally biased region" description="Polar residues" evidence="2">
    <location>
        <begin position="272"/>
        <end position="291"/>
    </location>
</feature>
<feature type="compositionally biased region" description="Basic and acidic residues" evidence="2">
    <location>
        <begin position="803"/>
        <end position="813"/>
    </location>
</feature>
<feature type="compositionally biased region" description="Basic and acidic residues" evidence="2">
    <location>
        <begin position="1435"/>
        <end position="1451"/>
    </location>
</feature>
<feature type="compositionally biased region" description="Basic and acidic residues" evidence="2">
    <location>
        <begin position="1463"/>
        <end position="1478"/>
    </location>
</feature>
<feature type="region of interest" description="Disordered" evidence="2">
    <location>
        <begin position="1630"/>
        <end position="1649"/>
    </location>
</feature>
<feature type="compositionally biased region" description="Basic and acidic residues" evidence="2">
    <location>
        <begin position="832"/>
        <end position="853"/>
    </location>
</feature>
<evidence type="ECO:0000256" key="2">
    <source>
        <dbReference type="SAM" id="MobiDB-lite"/>
    </source>
</evidence>
<feature type="region of interest" description="Disordered" evidence="2">
    <location>
        <begin position="1283"/>
        <end position="1308"/>
    </location>
</feature>
<name>A0A834UBK1_VESPE</name>
<feature type="coiled-coil region" evidence="1">
    <location>
        <begin position="234"/>
        <end position="261"/>
    </location>
</feature>
<feature type="compositionally biased region" description="Basic and acidic residues" evidence="2">
    <location>
        <begin position="292"/>
        <end position="303"/>
    </location>
</feature>
<feature type="region of interest" description="Disordered" evidence="2">
    <location>
        <begin position="2445"/>
        <end position="2486"/>
    </location>
</feature>
<keyword evidence="3" id="KW-0732">Signal</keyword>
<comment type="caution">
    <text evidence="4">The sequence shown here is derived from an EMBL/GenBank/DDBJ whole genome shotgun (WGS) entry which is preliminary data.</text>
</comment>
<feature type="chain" id="PRO_5032829270" evidence="3">
    <location>
        <begin position="23"/>
        <end position="2625"/>
    </location>
</feature>
<feature type="region of interest" description="Disordered" evidence="2">
    <location>
        <begin position="943"/>
        <end position="964"/>
    </location>
</feature>
<feature type="region of interest" description="Disordered" evidence="2">
    <location>
        <begin position="1338"/>
        <end position="1370"/>
    </location>
</feature>